<proteinExistence type="predicted"/>
<dbReference type="OrthoDB" id="5839451at2759"/>
<dbReference type="PANTHER" id="PTHR22973:SF12">
    <property type="entry name" value="LD35087P"/>
    <property type="match status" value="1"/>
</dbReference>
<dbReference type="InterPro" id="IPR052269">
    <property type="entry name" value="Golgi-PI4KB_interaction"/>
</dbReference>
<dbReference type="Pfam" id="PF13897">
    <property type="entry name" value="GOLD_2"/>
    <property type="match status" value="1"/>
</dbReference>
<dbReference type="VEuPathDB" id="VectorBase:LDEU002995"/>
<name>A0A443SNF1_9ACAR</name>
<dbReference type="Proteomes" id="UP000288716">
    <property type="component" value="Unassembled WGS sequence"/>
</dbReference>
<dbReference type="InterPro" id="IPR000582">
    <property type="entry name" value="Acyl-CoA-binding_protein"/>
</dbReference>
<reference evidence="6 7" key="1">
    <citation type="journal article" date="2018" name="Gigascience">
        <title>Genomes of trombidid mites reveal novel predicted allergens and laterally-transferred genes associated with secondary metabolism.</title>
        <authorList>
            <person name="Dong X."/>
            <person name="Chaisiri K."/>
            <person name="Xia D."/>
            <person name="Armstrong S.D."/>
            <person name="Fang Y."/>
            <person name="Donnelly M.J."/>
            <person name="Kadowaki T."/>
            <person name="McGarry J.W."/>
            <person name="Darby A.C."/>
            <person name="Makepeace B.L."/>
        </authorList>
    </citation>
    <scope>NUCLEOTIDE SEQUENCE [LARGE SCALE GENOMIC DNA]</scope>
    <source>
        <strain evidence="6">UoL-UT</strain>
    </source>
</reference>
<keyword evidence="7" id="KW-1185">Reference proteome</keyword>
<keyword evidence="2" id="KW-0175">Coiled coil</keyword>
<dbReference type="InterPro" id="IPR035984">
    <property type="entry name" value="Acyl-CoA-binding_sf"/>
</dbReference>
<dbReference type="SUPFAM" id="SSF101576">
    <property type="entry name" value="Supernatant protein factor (SPF), C-terminal domain"/>
    <property type="match status" value="1"/>
</dbReference>
<keyword evidence="1" id="KW-0007">Acetylation</keyword>
<evidence type="ECO:0000313" key="6">
    <source>
        <dbReference type="EMBL" id="RWS29044.1"/>
    </source>
</evidence>
<organism evidence="6 7">
    <name type="scientific">Leptotrombidium deliense</name>
    <dbReference type="NCBI Taxonomy" id="299467"/>
    <lineage>
        <taxon>Eukaryota</taxon>
        <taxon>Metazoa</taxon>
        <taxon>Ecdysozoa</taxon>
        <taxon>Arthropoda</taxon>
        <taxon>Chelicerata</taxon>
        <taxon>Arachnida</taxon>
        <taxon>Acari</taxon>
        <taxon>Acariformes</taxon>
        <taxon>Trombidiformes</taxon>
        <taxon>Prostigmata</taxon>
        <taxon>Anystina</taxon>
        <taxon>Parasitengona</taxon>
        <taxon>Trombiculoidea</taxon>
        <taxon>Trombiculidae</taxon>
        <taxon>Leptotrombidium</taxon>
    </lineage>
</organism>
<feature type="compositionally biased region" description="Acidic residues" evidence="3">
    <location>
        <begin position="274"/>
        <end position="292"/>
    </location>
</feature>
<feature type="region of interest" description="Disordered" evidence="3">
    <location>
        <begin position="228"/>
        <end position="299"/>
    </location>
</feature>
<evidence type="ECO:0000256" key="3">
    <source>
        <dbReference type="SAM" id="MobiDB-lite"/>
    </source>
</evidence>
<dbReference type="Gene3D" id="1.20.80.10">
    <property type="match status" value="1"/>
</dbReference>
<evidence type="ECO:0000259" key="5">
    <source>
        <dbReference type="PROSITE" id="PS51228"/>
    </source>
</evidence>
<dbReference type="Pfam" id="PF00887">
    <property type="entry name" value="ACBP"/>
    <property type="match status" value="1"/>
</dbReference>
<feature type="domain" description="ACB" evidence="5">
    <location>
        <begin position="28"/>
        <end position="119"/>
    </location>
</feature>
<feature type="domain" description="GOLD" evidence="4">
    <location>
        <begin position="310"/>
        <end position="468"/>
    </location>
</feature>
<dbReference type="EMBL" id="NCKV01001094">
    <property type="protein sequence ID" value="RWS29044.1"/>
    <property type="molecule type" value="Genomic_DNA"/>
</dbReference>
<evidence type="ECO:0000256" key="1">
    <source>
        <dbReference type="ARBA" id="ARBA00022990"/>
    </source>
</evidence>
<dbReference type="GO" id="GO:0000139">
    <property type="term" value="C:Golgi membrane"/>
    <property type="evidence" value="ECO:0007669"/>
    <property type="project" value="TreeGrafter"/>
</dbReference>
<dbReference type="InterPro" id="IPR036598">
    <property type="entry name" value="GOLD_dom_sf"/>
</dbReference>
<dbReference type="SUPFAM" id="SSF47027">
    <property type="entry name" value="Acyl-CoA binding protein"/>
    <property type="match status" value="1"/>
</dbReference>
<dbReference type="PANTHER" id="PTHR22973">
    <property type="entry name" value="LD35087P"/>
    <property type="match status" value="1"/>
</dbReference>
<accession>A0A443SNF1</accession>
<protein>
    <submittedName>
        <fullName evidence="6">Protein TMED8-like protein</fullName>
    </submittedName>
</protein>
<feature type="compositionally biased region" description="Polar residues" evidence="3">
    <location>
        <begin position="228"/>
        <end position="266"/>
    </location>
</feature>
<comment type="caution">
    <text evidence="6">The sequence shown here is derived from an EMBL/GenBank/DDBJ whole genome shotgun (WGS) entry which is preliminary data.</text>
</comment>
<dbReference type="InterPro" id="IPR014352">
    <property type="entry name" value="FERM/acyl-CoA-bd_prot_sf"/>
</dbReference>
<dbReference type="Gene3D" id="2.60.120.680">
    <property type="entry name" value="GOLD domain"/>
    <property type="match status" value="1"/>
</dbReference>
<gene>
    <name evidence="6" type="ORF">B4U80_03948</name>
</gene>
<feature type="compositionally biased region" description="Basic and acidic residues" evidence="3">
    <location>
        <begin position="390"/>
        <end position="411"/>
    </location>
</feature>
<dbReference type="STRING" id="299467.A0A443SNF1"/>
<dbReference type="PROSITE" id="PS51228">
    <property type="entry name" value="ACB_2"/>
    <property type="match status" value="1"/>
</dbReference>
<dbReference type="AlphaFoldDB" id="A0A443SNF1"/>
<dbReference type="GO" id="GO:0000062">
    <property type="term" value="F:fatty-acyl-CoA binding"/>
    <property type="evidence" value="ECO:0007669"/>
    <property type="project" value="InterPro"/>
</dbReference>
<sequence length="470" mass="54296">MTEHSEADNNCPPEQPALDVAESWGFPLEELYKIAIKFFKDNESKAFHPSYNDRNHLMALVLHVKHGAFLESKAHPLGSFDIIGRDRRQAWSDLKSLCKEEAMSKFIVLLDKLCSTFKPFVEAHKREKDDKERKRVLEEENLKRIEQQRIEEEMRLKNASKKEELKKLAIQQELNRQTYQQFAAYAQQQYPSNVEQQEILIKQLQEQHYQQYIQQMLQHQLKNQNRTAVNNFSGPESPLLNNQGDGLPSYQSTEKPETTNSVSHENFVSHDKTEGEEEEEATEDEECSDEETGPIASAQMWTRKDIKVFKETIRKDSSDGIIKVGHGEIVTVRVPTHPDGTCIFWEFATDSFDIGFGLLFEWTKNPGSQVSVHISESEDEDEDEEDEDAVEKSSETGNDVERGRVDDKAAGDEASSPCSVIIPIYRRDCHEEVYAGSHTYPGKGIYLLKFDNSYSLWRSKTLYYRVYYTR</sequence>
<feature type="compositionally biased region" description="Acidic residues" evidence="3">
    <location>
        <begin position="377"/>
        <end position="389"/>
    </location>
</feature>
<dbReference type="PROSITE" id="PS50866">
    <property type="entry name" value="GOLD"/>
    <property type="match status" value="1"/>
</dbReference>
<evidence type="ECO:0000313" key="7">
    <source>
        <dbReference type="Proteomes" id="UP000288716"/>
    </source>
</evidence>
<evidence type="ECO:0000259" key="4">
    <source>
        <dbReference type="PROSITE" id="PS50866"/>
    </source>
</evidence>
<feature type="region of interest" description="Disordered" evidence="3">
    <location>
        <begin position="370"/>
        <end position="414"/>
    </location>
</feature>
<dbReference type="InterPro" id="IPR009038">
    <property type="entry name" value="GOLD_dom"/>
</dbReference>
<feature type="coiled-coil region" evidence="2">
    <location>
        <begin position="121"/>
        <end position="171"/>
    </location>
</feature>
<evidence type="ECO:0000256" key="2">
    <source>
        <dbReference type="SAM" id="Coils"/>
    </source>
</evidence>